<evidence type="ECO:0000313" key="2">
    <source>
        <dbReference type="Proteomes" id="UP000233551"/>
    </source>
</evidence>
<accession>A0A2I0IEB0</accession>
<dbReference type="EMBL" id="PGOL01003194">
    <property type="protein sequence ID" value="PKI42345.1"/>
    <property type="molecule type" value="Genomic_DNA"/>
</dbReference>
<sequence>MGKGGCPREACGPHGLERKFGTKFRSRLIACLRPVFGYGFPSKHMLVLSLKSRSRSRCCAHPNFNLVEVRNARAYAMRLGSVHLPGEARRTRVKRSRHLPFYDPKVEGR</sequence>
<name>A0A2I0IEB0_PUNGR</name>
<proteinExistence type="predicted"/>
<dbReference type="Proteomes" id="UP000233551">
    <property type="component" value="Unassembled WGS sequence"/>
</dbReference>
<comment type="caution">
    <text evidence="1">The sequence shown here is derived from an EMBL/GenBank/DDBJ whole genome shotgun (WGS) entry which is preliminary data.</text>
</comment>
<reference evidence="1 2" key="1">
    <citation type="submission" date="2017-11" db="EMBL/GenBank/DDBJ databases">
        <title>De-novo sequencing of pomegranate (Punica granatum L.) genome.</title>
        <authorList>
            <person name="Akparov Z."/>
            <person name="Amiraslanov A."/>
            <person name="Hajiyeva S."/>
            <person name="Abbasov M."/>
            <person name="Kaur K."/>
            <person name="Hamwieh A."/>
            <person name="Solovyev V."/>
            <person name="Salamov A."/>
            <person name="Braich B."/>
            <person name="Kosarev P."/>
            <person name="Mahmoud A."/>
            <person name="Hajiyev E."/>
            <person name="Babayeva S."/>
            <person name="Izzatullayeva V."/>
            <person name="Mammadov A."/>
            <person name="Mammadov A."/>
            <person name="Sharifova S."/>
            <person name="Ojaghi J."/>
            <person name="Eynullazada K."/>
            <person name="Bayramov B."/>
            <person name="Abdulazimova A."/>
            <person name="Shahmuradov I."/>
        </authorList>
    </citation>
    <scope>NUCLEOTIDE SEQUENCE [LARGE SCALE GENOMIC DNA]</scope>
    <source>
        <strain evidence="2">cv. AG2017</strain>
        <tissue evidence="1">Leaf</tissue>
    </source>
</reference>
<evidence type="ECO:0000313" key="1">
    <source>
        <dbReference type="EMBL" id="PKI42345.1"/>
    </source>
</evidence>
<gene>
    <name evidence="1" type="ORF">CRG98_037264</name>
</gene>
<dbReference type="AlphaFoldDB" id="A0A2I0IEB0"/>
<organism evidence="1 2">
    <name type="scientific">Punica granatum</name>
    <name type="common">Pomegranate</name>
    <dbReference type="NCBI Taxonomy" id="22663"/>
    <lineage>
        <taxon>Eukaryota</taxon>
        <taxon>Viridiplantae</taxon>
        <taxon>Streptophyta</taxon>
        <taxon>Embryophyta</taxon>
        <taxon>Tracheophyta</taxon>
        <taxon>Spermatophyta</taxon>
        <taxon>Magnoliopsida</taxon>
        <taxon>eudicotyledons</taxon>
        <taxon>Gunneridae</taxon>
        <taxon>Pentapetalae</taxon>
        <taxon>rosids</taxon>
        <taxon>malvids</taxon>
        <taxon>Myrtales</taxon>
        <taxon>Lythraceae</taxon>
        <taxon>Punica</taxon>
    </lineage>
</organism>
<protein>
    <submittedName>
        <fullName evidence="1">Uncharacterized protein</fullName>
    </submittedName>
</protein>
<keyword evidence="2" id="KW-1185">Reference proteome</keyword>